<keyword evidence="5" id="KW-1185">Reference proteome</keyword>
<feature type="domain" description="KAP NTPase" evidence="3">
    <location>
        <begin position="38"/>
        <end position="111"/>
    </location>
</feature>
<dbReference type="InterPro" id="IPR016187">
    <property type="entry name" value="CTDL_fold"/>
</dbReference>
<dbReference type="OrthoDB" id="9768004at2"/>
<dbReference type="PANTHER" id="PTHR23150">
    <property type="entry name" value="SULFATASE MODIFYING FACTOR 1, 2"/>
    <property type="match status" value="1"/>
</dbReference>
<dbReference type="Gene3D" id="3.90.1580.10">
    <property type="entry name" value="paralog of FGE (formylglycine-generating enzyme)"/>
    <property type="match status" value="1"/>
</dbReference>
<accession>A0A221KA17</accession>
<dbReference type="GO" id="GO:0120147">
    <property type="term" value="F:formylglycine-generating oxidase activity"/>
    <property type="evidence" value="ECO:0007669"/>
    <property type="project" value="TreeGrafter"/>
</dbReference>
<evidence type="ECO:0000256" key="1">
    <source>
        <dbReference type="SAM" id="MobiDB-lite"/>
    </source>
</evidence>
<name>A0A221KA17_VITFI</name>
<evidence type="ECO:0000259" key="2">
    <source>
        <dbReference type="Pfam" id="PF03781"/>
    </source>
</evidence>
<dbReference type="Pfam" id="PF03781">
    <property type="entry name" value="FGE-sulfatase"/>
    <property type="match status" value="1"/>
</dbReference>
<dbReference type="Pfam" id="PF07693">
    <property type="entry name" value="KAP_NTPase"/>
    <property type="match status" value="2"/>
</dbReference>
<proteinExistence type="predicted"/>
<feature type="domain" description="KAP NTPase" evidence="3">
    <location>
        <begin position="277"/>
        <end position="397"/>
    </location>
</feature>
<dbReference type="KEGG" id="vff:VITFI_CDS0079"/>
<protein>
    <recommendedName>
        <fullName evidence="6">Sulfatase-modifying factor enzyme domain-containing protein</fullName>
    </recommendedName>
</protein>
<reference evidence="4 5" key="1">
    <citation type="submission" date="2017-07" db="EMBL/GenBank/DDBJ databases">
        <title>Complete Genome Sequence of the cosmetic ferment Vitreoscilla filiformis (ATCC15551).</title>
        <authorList>
            <person name="Contreras S."/>
            <person name="Sagory-Zalkind P."/>
            <person name="Blanquart H."/>
            <person name="Iltis A."/>
            <person name="Morand S.C."/>
        </authorList>
    </citation>
    <scope>NUCLEOTIDE SEQUENCE [LARGE SCALE GENOMIC DNA]</scope>
    <source>
        <strain evidence="4 5">ATCC 15551</strain>
    </source>
</reference>
<dbReference type="InterPro" id="IPR011646">
    <property type="entry name" value="KAP_P-loop"/>
</dbReference>
<dbReference type="Proteomes" id="UP000199729">
    <property type="component" value="Chromosome"/>
</dbReference>
<dbReference type="SUPFAM" id="SSF56436">
    <property type="entry name" value="C-type lectin-like"/>
    <property type="match status" value="1"/>
</dbReference>
<evidence type="ECO:0000313" key="4">
    <source>
        <dbReference type="EMBL" id="ASM75858.1"/>
    </source>
</evidence>
<feature type="compositionally biased region" description="Acidic residues" evidence="1">
    <location>
        <begin position="180"/>
        <end position="193"/>
    </location>
</feature>
<dbReference type="SUPFAM" id="SSF52540">
    <property type="entry name" value="P-loop containing nucleoside triphosphate hydrolases"/>
    <property type="match status" value="1"/>
</dbReference>
<evidence type="ECO:0008006" key="6">
    <source>
        <dbReference type="Google" id="ProtNLM"/>
    </source>
</evidence>
<feature type="region of interest" description="Disordered" evidence="1">
    <location>
        <begin position="180"/>
        <end position="210"/>
    </location>
</feature>
<dbReference type="InterPro" id="IPR005532">
    <property type="entry name" value="SUMF_dom"/>
</dbReference>
<feature type="region of interest" description="Disordered" evidence="1">
    <location>
        <begin position="560"/>
        <end position="591"/>
    </location>
</feature>
<feature type="compositionally biased region" description="Basic and acidic residues" evidence="1">
    <location>
        <begin position="194"/>
        <end position="210"/>
    </location>
</feature>
<evidence type="ECO:0000259" key="3">
    <source>
        <dbReference type="Pfam" id="PF07693"/>
    </source>
</evidence>
<organism evidence="4 5">
    <name type="scientific">Vitreoscilla filiformis</name>
    <dbReference type="NCBI Taxonomy" id="63"/>
    <lineage>
        <taxon>Bacteria</taxon>
        <taxon>Pseudomonadati</taxon>
        <taxon>Pseudomonadota</taxon>
        <taxon>Betaproteobacteria</taxon>
        <taxon>Neisseriales</taxon>
        <taxon>Neisseriaceae</taxon>
        <taxon>Vitreoscilla</taxon>
    </lineage>
</organism>
<dbReference type="PANTHER" id="PTHR23150:SF19">
    <property type="entry name" value="FORMYLGLYCINE-GENERATING ENZYME"/>
    <property type="match status" value="1"/>
</dbReference>
<dbReference type="InterPro" id="IPR051043">
    <property type="entry name" value="Sulfatase_Mod_Factor_Kinase"/>
</dbReference>
<dbReference type="RefSeq" id="WP_089415317.1">
    <property type="nucleotide sequence ID" value="NZ_CP022423.1"/>
</dbReference>
<dbReference type="AlphaFoldDB" id="A0A221KA17"/>
<dbReference type="InterPro" id="IPR042095">
    <property type="entry name" value="SUMF_sf"/>
</dbReference>
<feature type="domain" description="Sulfatase-modifying factor enzyme-like" evidence="2">
    <location>
        <begin position="804"/>
        <end position="1016"/>
    </location>
</feature>
<dbReference type="EMBL" id="CP022423">
    <property type="protein sequence ID" value="ASM75858.1"/>
    <property type="molecule type" value="Genomic_DNA"/>
</dbReference>
<evidence type="ECO:0000313" key="5">
    <source>
        <dbReference type="Proteomes" id="UP000199729"/>
    </source>
</evidence>
<sequence length="1020" mass="114199">MTTQSSKMAAGLPVAFGHRYLLERLERRLQDSLNPPDPAQRTLEPSLVAGVFGEWGAGKSHFLAAVGDRVRAWPRVPGTLNVVVAFNAWRYEREEHLLIPLLKVAQQALEKALEADVEHHHPDVHSREVLKDRAFLLADLCQSIYTHGGRELLKMGVTMATGVPLLSMLTVLGAADGGGEVDEDADVDLTPEDAEPKADGPGKSSEGEKEAFWRRWQRLKKEREKARKTQLPAQQLESLYFNFLEHLSKVTGRNPEYLKSHRERLAQGWIFSGKPEDLRVNLIFLVDDLDRCLPDKAVEVLEAIKLFLEVPGCAFVLALDEEVVERGIAHRYRDYALQGKAGLTPITGAEYLEKLVHLPIRLPRPSRLEARAHLAQRVPAWFRSEQNGLSNELAELVANLTPPVPRKLHRMAELLQLADGMLETESHRLGVDAGTRRRWLALVCALQLFAPALFRYLRVHGADLLMTLVEWRTSGELRDLDALRVKLTEARKKAERPEALAYQMKLERLPDLVEAALHNRSGFDLLEVLGRAARLREERQLEETALGAVFSFVLLAEEETPPEGWKPSTEERRIQPESDSQPTDADGVNPLEHLLHPGDYTLPRYARLENAFALDEAVRGGDVTVLKNVLSVQGTNLLGRLLPDDMVAGWCAEGQLPWLIPGAELSAQALELLRLLEPHLSQWAALRLGWTFGWVPILRALRRMGWALGWQEVERSAGQVGLDVKVPGIKAPPVSHLLRLRLPLRPPLGDSSAEQAVRAWRRPMGAHTHPLTLDGSGSSFLGVDEYGLFADLRFNGVMQRFRYLPPGEFMMGSPEGEGGDVDERPSHLVKLTEGFWLADTPCTHALWLAVTGGESPSKFHFDEEEPVEQVSWDDVMNRFISPLNALLPADCRATLPSEAQWEYACRAGTQTAYVWGDQVERDLANIERALDLQTPVKHFPANPWGLFDMHGNVREWCLDGKRAYTGDVIDPLGMVGDGPCILRGGSRIEGAWFARSAFREQNDRSREDVCAGFRVALRFK</sequence>
<dbReference type="InterPro" id="IPR027417">
    <property type="entry name" value="P-loop_NTPase"/>
</dbReference>
<gene>
    <name evidence="4" type="ORF">VITFI_CDS0079</name>
</gene>